<evidence type="ECO:0000256" key="3">
    <source>
        <dbReference type="ARBA" id="ARBA00022448"/>
    </source>
</evidence>
<dbReference type="Pfam" id="PF07690">
    <property type="entry name" value="MFS_1"/>
    <property type="match status" value="1"/>
</dbReference>
<feature type="transmembrane region" description="Helical" evidence="8">
    <location>
        <begin position="345"/>
        <end position="365"/>
    </location>
</feature>
<proteinExistence type="inferred from homology"/>
<feature type="transmembrane region" description="Helical" evidence="8">
    <location>
        <begin position="202"/>
        <end position="221"/>
    </location>
</feature>
<evidence type="ECO:0000256" key="6">
    <source>
        <dbReference type="ARBA" id="ARBA00023136"/>
    </source>
</evidence>
<sequence length="581" mass="61906">MTEEDRLSSPGSTAGNILNEKEAEARPNNNFLATTSKETRDVSENSSTTDVDPEKSEQQTETAEELPPRDITGWKWAVVVLSILSSTFLFALDNTIVADIQPVIVLHFNDVKNLTWLSVAFLIGAAATNLVWGKIFGQFNAKWTYILCVVLFELGSAICGAAPSMDALIIGRAICGVGGSGMYVGVMTLLAATTTIHERPMYIGGTGLTWGLGTVLGPIIGGGFSDSSAGWEWAFYINLCIGAACAPVYLFMLPNKDPRPGISLMDRAREMDYVGSILTMGAFVSGVMAVSFGGVTYEWNSGQTIGLFCCSGILFILLGLQQVYTIFTTTSRRVFPVEFFKSRTMLILFAMTAAGGTAIFVPIYMIPIFFQFTRNDTALEAGVRLLPFIMLMIFAIIGNGAILSTYGYYMPWYTLGGLLCVTGGALMYTVNTETSVARVYSYSTIIGFGDGLFAQASFSVAQAIVDPQLIASAVGFITCAQVSGITIALAIANSVFLNKSQTSIAELLPGTPLAEVQQAIAGAGSAFVASLSDVVKMEVLKAIVTAMSKTYILVITAGALATVLSLGMKRERLFIAAGHAG</sequence>
<feature type="transmembrane region" description="Helical" evidence="8">
    <location>
        <begin position="114"/>
        <end position="132"/>
    </location>
</feature>
<dbReference type="PANTHER" id="PTHR23501">
    <property type="entry name" value="MAJOR FACILITATOR SUPERFAMILY"/>
    <property type="match status" value="1"/>
</dbReference>
<dbReference type="PROSITE" id="PS50850">
    <property type="entry name" value="MFS"/>
    <property type="match status" value="1"/>
</dbReference>
<dbReference type="PANTHER" id="PTHR23501:SF12">
    <property type="entry name" value="MAJOR FACILITATOR SUPERFAMILY (MFS) PROFILE DOMAIN-CONTAINING PROTEIN-RELATED"/>
    <property type="match status" value="1"/>
</dbReference>
<evidence type="ECO:0000259" key="9">
    <source>
        <dbReference type="PROSITE" id="PS50850"/>
    </source>
</evidence>
<feature type="transmembrane region" description="Helical" evidence="8">
    <location>
        <begin position="440"/>
        <end position="458"/>
    </location>
</feature>
<evidence type="ECO:0000256" key="8">
    <source>
        <dbReference type="SAM" id="Phobius"/>
    </source>
</evidence>
<feature type="transmembrane region" description="Helical" evidence="8">
    <location>
        <begin position="76"/>
        <end position="94"/>
    </location>
</feature>
<comment type="caution">
    <text evidence="10">The sequence shown here is derived from an EMBL/GenBank/DDBJ whole genome shotgun (WGS) entry which is preliminary data.</text>
</comment>
<reference evidence="10" key="1">
    <citation type="submission" date="2021-02" db="EMBL/GenBank/DDBJ databases">
        <title>Genome sequence Cadophora malorum strain M34.</title>
        <authorList>
            <person name="Stefanovic E."/>
            <person name="Vu D."/>
            <person name="Scully C."/>
            <person name="Dijksterhuis J."/>
            <person name="Roader J."/>
            <person name="Houbraken J."/>
        </authorList>
    </citation>
    <scope>NUCLEOTIDE SEQUENCE</scope>
    <source>
        <strain evidence="10">M34</strain>
    </source>
</reference>
<protein>
    <recommendedName>
        <fullName evidence="9">Major facilitator superfamily (MFS) profile domain-containing protein</fullName>
    </recommendedName>
</protein>
<evidence type="ECO:0000256" key="1">
    <source>
        <dbReference type="ARBA" id="ARBA00004141"/>
    </source>
</evidence>
<keyword evidence="5 8" id="KW-1133">Transmembrane helix</keyword>
<name>A0A8H8BTQ4_9HELO</name>
<dbReference type="EMBL" id="JAFJYH010000032">
    <property type="protein sequence ID" value="KAG4423592.1"/>
    <property type="molecule type" value="Genomic_DNA"/>
</dbReference>
<feature type="compositionally biased region" description="Polar residues" evidence="7">
    <location>
        <begin position="27"/>
        <end position="36"/>
    </location>
</feature>
<evidence type="ECO:0000313" key="11">
    <source>
        <dbReference type="Proteomes" id="UP000664132"/>
    </source>
</evidence>
<dbReference type="InterPro" id="IPR036259">
    <property type="entry name" value="MFS_trans_sf"/>
</dbReference>
<dbReference type="OrthoDB" id="10021397at2759"/>
<evidence type="ECO:0000313" key="10">
    <source>
        <dbReference type="EMBL" id="KAG4423592.1"/>
    </source>
</evidence>
<feature type="transmembrane region" description="Helical" evidence="8">
    <location>
        <begin position="273"/>
        <end position="293"/>
    </location>
</feature>
<gene>
    <name evidence="10" type="ORF">IFR04_003274</name>
</gene>
<feature type="transmembrane region" description="Helical" evidence="8">
    <location>
        <begin position="470"/>
        <end position="492"/>
    </location>
</feature>
<dbReference type="GO" id="GO:0005886">
    <property type="term" value="C:plasma membrane"/>
    <property type="evidence" value="ECO:0007669"/>
    <property type="project" value="TreeGrafter"/>
</dbReference>
<accession>A0A8H8BTQ4</accession>
<keyword evidence="11" id="KW-1185">Reference proteome</keyword>
<feature type="transmembrane region" description="Helical" evidence="8">
    <location>
        <begin position="233"/>
        <end position="252"/>
    </location>
</feature>
<keyword evidence="3" id="KW-0813">Transport</keyword>
<dbReference type="FunFam" id="1.20.1250.20:FF:000429">
    <property type="entry name" value="MFS drug efflux transporter, putative"/>
    <property type="match status" value="1"/>
</dbReference>
<feature type="transmembrane region" description="Helical" evidence="8">
    <location>
        <begin position="144"/>
        <end position="163"/>
    </location>
</feature>
<feature type="transmembrane region" description="Helical" evidence="8">
    <location>
        <begin position="169"/>
        <end position="190"/>
    </location>
</feature>
<dbReference type="AlphaFoldDB" id="A0A8H8BTQ4"/>
<feature type="transmembrane region" description="Helical" evidence="8">
    <location>
        <begin position="385"/>
        <end position="403"/>
    </location>
</feature>
<comment type="subcellular location">
    <subcellularLocation>
        <location evidence="1">Membrane</location>
        <topology evidence="1">Multi-pass membrane protein</topology>
    </subcellularLocation>
</comment>
<feature type="transmembrane region" description="Helical" evidence="8">
    <location>
        <begin position="550"/>
        <end position="568"/>
    </location>
</feature>
<evidence type="ECO:0000256" key="2">
    <source>
        <dbReference type="ARBA" id="ARBA00007520"/>
    </source>
</evidence>
<feature type="transmembrane region" description="Helical" evidence="8">
    <location>
        <begin position="305"/>
        <end position="324"/>
    </location>
</feature>
<dbReference type="SUPFAM" id="SSF103473">
    <property type="entry name" value="MFS general substrate transporter"/>
    <property type="match status" value="1"/>
</dbReference>
<feature type="domain" description="Major facilitator superfamily (MFS) profile" evidence="9">
    <location>
        <begin position="79"/>
        <end position="573"/>
    </location>
</feature>
<keyword evidence="6 8" id="KW-0472">Membrane</keyword>
<dbReference type="Proteomes" id="UP000664132">
    <property type="component" value="Unassembled WGS sequence"/>
</dbReference>
<evidence type="ECO:0000256" key="5">
    <source>
        <dbReference type="ARBA" id="ARBA00022989"/>
    </source>
</evidence>
<feature type="region of interest" description="Disordered" evidence="7">
    <location>
        <begin position="1"/>
        <end position="67"/>
    </location>
</feature>
<dbReference type="InterPro" id="IPR011701">
    <property type="entry name" value="MFS"/>
</dbReference>
<dbReference type="Gene3D" id="1.20.1250.20">
    <property type="entry name" value="MFS general substrate transporter like domains"/>
    <property type="match status" value="1"/>
</dbReference>
<keyword evidence="4 8" id="KW-0812">Transmembrane</keyword>
<organism evidence="10 11">
    <name type="scientific">Cadophora malorum</name>
    <dbReference type="NCBI Taxonomy" id="108018"/>
    <lineage>
        <taxon>Eukaryota</taxon>
        <taxon>Fungi</taxon>
        <taxon>Dikarya</taxon>
        <taxon>Ascomycota</taxon>
        <taxon>Pezizomycotina</taxon>
        <taxon>Leotiomycetes</taxon>
        <taxon>Helotiales</taxon>
        <taxon>Ploettnerulaceae</taxon>
        <taxon>Cadophora</taxon>
    </lineage>
</organism>
<evidence type="ECO:0000256" key="4">
    <source>
        <dbReference type="ARBA" id="ARBA00022692"/>
    </source>
</evidence>
<evidence type="ECO:0000256" key="7">
    <source>
        <dbReference type="SAM" id="MobiDB-lite"/>
    </source>
</evidence>
<feature type="transmembrane region" description="Helical" evidence="8">
    <location>
        <begin position="410"/>
        <end position="428"/>
    </location>
</feature>
<dbReference type="GO" id="GO:0022857">
    <property type="term" value="F:transmembrane transporter activity"/>
    <property type="evidence" value="ECO:0007669"/>
    <property type="project" value="InterPro"/>
</dbReference>
<dbReference type="InterPro" id="IPR020846">
    <property type="entry name" value="MFS_dom"/>
</dbReference>
<comment type="similarity">
    <text evidence="2">Belongs to the major facilitator superfamily. TCR/Tet family.</text>
</comment>